<dbReference type="Ensembl" id="ENSPCET00000024731.1">
    <property type="protein sequence ID" value="ENSPCEP00000023935.1"/>
    <property type="gene ID" value="ENSPCEG00000018123.1"/>
</dbReference>
<sequence>MAETVGSGGSWKRHIVRQLQLRDRAQGGRFFDVVQAYTKLLEKSSLLVHFTEKLQTESLDLQAPRSGWEANGTGLGPVLGPTEGLQSLKMKYQGQIAELKDVSGELAYRIIELNKLLKAKECKLEELKTRTSSLSGQVSRLEAERRQLVGWVEELGRGNSAKKEEYDALRERYRRLEGELRQAAEKEQELLERLMQRKAEAAENRNKKNERVTQARLWRDLETVTKRPVSIDGELCRIAGLEGTS</sequence>
<name>A0A8C8VPV7_9SAUR</name>
<keyword evidence="1" id="KW-0175">Coiled coil</keyword>
<reference evidence="3" key="2">
    <citation type="submission" date="2025-09" db="UniProtKB">
        <authorList>
            <consortium name="Ensembl"/>
        </authorList>
    </citation>
    <scope>IDENTIFICATION</scope>
</reference>
<accession>A0A8C8VPV7</accession>
<proteinExistence type="predicted"/>
<feature type="coiled-coil region" evidence="1">
    <location>
        <begin position="110"/>
        <end position="211"/>
    </location>
</feature>
<feature type="domain" description="Autophagy-related protein 16" evidence="2">
    <location>
        <begin position="14"/>
        <end position="206"/>
    </location>
</feature>
<dbReference type="InterPro" id="IPR013923">
    <property type="entry name" value="Autophagy-rel_prot_16_dom"/>
</dbReference>
<protein>
    <recommendedName>
        <fullName evidence="2">Autophagy-related protein 16 domain-containing protein</fullName>
    </recommendedName>
</protein>
<dbReference type="Pfam" id="PF08614">
    <property type="entry name" value="ATG16"/>
    <property type="match status" value="1"/>
</dbReference>
<evidence type="ECO:0000313" key="4">
    <source>
        <dbReference type="Proteomes" id="UP000694393"/>
    </source>
</evidence>
<evidence type="ECO:0000256" key="1">
    <source>
        <dbReference type="SAM" id="Coils"/>
    </source>
</evidence>
<keyword evidence="4" id="KW-1185">Reference proteome</keyword>
<dbReference type="InterPro" id="IPR045160">
    <property type="entry name" value="ATG16"/>
</dbReference>
<dbReference type="Proteomes" id="UP000694393">
    <property type="component" value="Unplaced"/>
</dbReference>
<reference evidence="3" key="1">
    <citation type="submission" date="2025-08" db="UniProtKB">
        <authorList>
            <consortium name="Ensembl"/>
        </authorList>
    </citation>
    <scope>IDENTIFICATION</scope>
</reference>
<dbReference type="Gene3D" id="1.10.287.1490">
    <property type="match status" value="1"/>
</dbReference>
<evidence type="ECO:0000259" key="2">
    <source>
        <dbReference type="Pfam" id="PF08614"/>
    </source>
</evidence>
<dbReference type="PANTHER" id="PTHR19878">
    <property type="entry name" value="AUTOPHAGY PROTEIN 16-LIKE"/>
    <property type="match status" value="1"/>
</dbReference>
<dbReference type="GO" id="GO:0000045">
    <property type="term" value="P:autophagosome assembly"/>
    <property type="evidence" value="ECO:0007669"/>
    <property type="project" value="InterPro"/>
</dbReference>
<dbReference type="AlphaFoldDB" id="A0A8C8VPV7"/>
<evidence type="ECO:0000313" key="3">
    <source>
        <dbReference type="Ensembl" id="ENSPCEP00000023935.1"/>
    </source>
</evidence>
<dbReference type="PANTHER" id="PTHR19878:SF7">
    <property type="entry name" value="PROTEIN ATG16L2"/>
    <property type="match status" value="1"/>
</dbReference>
<organism evidence="3 4">
    <name type="scientific">Pelusios castaneus</name>
    <name type="common">West African mud turtle</name>
    <dbReference type="NCBI Taxonomy" id="367368"/>
    <lineage>
        <taxon>Eukaryota</taxon>
        <taxon>Metazoa</taxon>
        <taxon>Chordata</taxon>
        <taxon>Craniata</taxon>
        <taxon>Vertebrata</taxon>
        <taxon>Euteleostomi</taxon>
        <taxon>Archelosauria</taxon>
        <taxon>Testudinata</taxon>
        <taxon>Testudines</taxon>
        <taxon>Pleurodira</taxon>
        <taxon>Pelomedusidae</taxon>
        <taxon>Pelusios</taxon>
    </lineage>
</organism>